<dbReference type="Proteomes" id="UP000829364">
    <property type="component" value="Chromosome 9"/>
</dbReference>
<dbReference type="Gene3D" id="3.90.850.10">
    <property type="entry name" value="Fumarylacetoacetase-like, C-terminal domain"/>
    <property type="match status" value="1"/>
</dbReference>
<dbReference type="InterPro" id="IPR036663">
    <property type="entry name" value="Fumarylacetoacetase_C_sf"/>
</dbReference>
<dbReference type="AlphaFoldDB" id="A0A9Q8QNQ7"/>
<dbReference type="PANTHER" id="PTHR11820">
    <property type="entry name" value="ACYLPYRUVASE"/>
    <property type="match status" value="1"/>
</dbReference>
<dbReference type="EMBL" id="CP086362">
    <property type="protein sequence ID" value="UNI23018.1"/>
    <property type="molecule type" value="Genomic_DNA"/>
</dbReference>
<protein>
    <recommendedName>
        <fullName evidence="3">Fumarylacetoacetase-like C-terminal domain-containing protein</fullName>
    </recommendedName>
</protein>
<dbReference type="SUPFAM" id="SSF56529">
    <property type="entry name" value="FAH"/>
    <property type="match status" value="1"/>
</dbReference>
<dbReference type="InterPro" id="IPR011234">
    <property type="entry name" value="Fumarylacetoacetase-like_C"/>
</dbReference>
<organism evidence="4 5">
    <name type="scientific">Purpureocillium takamizusanense</name>
    <dbReference type="NCBI Taxonomy" id="2060973"/>
    <lineage>
        <taxon>Eukaryota</taxon>
        <taxon>Fungi</taxon>
        <taxon>Dikarya</taxon>
        <taxon>Ascomycota</taxon>
        <taxon>Pezizomycotina</taxon>
        <taxon>Sordariomycetes</taxon>
        <taxon>Hypocreomycetidae</taxon>
        <taxon>Hypocreales</taxon>
        <taxon>Ophiocordycipitaceae</taxon>
        <taxon>Purpureocillium</taxon>
    </lineage>
</organism>
<proteinExistence type="inferred from homology"/>
<dbReference type="GeneID" id="72070804"/>
<dbReference type="GO" id="GO:0046872">
    <property type="term" value="F:metal ion binding"/>
    <property type="evidence" value="ECO:0007669"/>
    <property type="project" value="UniProtKB-KW"/>
</dbReference>
<comment type="similarity">
    <text evidence="1">Belongs to the FAH family.</text>
</comment>
<evidence type="ECO:0000259" key="3">
    <source>
        <dbReference type="Pfam" id="PF01557"/>
    </source>
</evidence>
<gene>
    <name evidence="4" type="ORF">JDV02_008859</name>
</gene>
<evidence type="ECO:0000313" key="4">
    <source>
        <dbReference type="EMBL" id="UNI23018.1"/>
    </source>
</evidence>
<keyword evidence="2" id="KW-0479">Metal-binding</keyword>
<dbReference type="PANTHER" id="PTHR11820:SF7">
    <property type="entry name" value="ACYLPYRUVASE FAHD1, MITOCHONDRIAL"/>
    <property type="match status" value="1"/>
</dbReference>
<dbReference type="GO" id="GO:0018773">
    <property type="term" value="F:acetylpyruvate hydrolase activity"/>
    <property type="evidence" value="ECO:0007669"/>
    <property type="project" value="TreeGrafter"/>
</dbReference>
<dbReference type="Pfam" id="PF01557">
    <property type="entry name" value="FAA_hydrolase"/>
    <property type="match status" value="1"/>
</dbReference>
<accession>A0A9Q8QNQ7</accession>
<evidence type="ECO:0000256" key="1">
    <source>
        <dbReference type="ARBA" id="ARBA00010211"/>
    </source>
</evidence>
<name>A0A9Q8QNQ7_9HYPO</name>
<evidence type="ECO:0000256" key="2">
    <source>
        <dbReference type="ARBA" id="ARBA00022723"/>
    </source>
</evidence>
<keyword evidence="5" id="KW-1185">Reference proteome</keyword>
<evidence type="ECO:0000313" key="5">
    <source>
        <dbReference type="Proteomes" id="UP000829364"/>
    </source>
</evidence>
<dbReference type="RefSeq" id="XP_047846499.1">
    <property type="nucleotide sequence ID" value="XM_047990492.1"/>
</dbReference>
<dbReference type="OrthoDB" id="411064at2759"/>
<reference evidence="4" key="1">
    <citation type="submission" date="2021-11" db="EMBL/GenBank/DDBJ databases">
        <title>Purpureocillium_takamizusanense_genome.</title>
        <authorList>
            <person name="Nguyen N.-H."/>
        </authorList>
    </citation>
    <scope>NUCLEOTIDE SEQUENCE</scope>
    <source>
        <strain evidence="4">PT3</strain>
    </source>
</reference>
<dbReference type="KEGG" id="ptkz:JDV02_008859"/>
<sequence length="151" mass="16105">MKPAGCLNNPLDPIQLPTSAPGAIDAEVELAVVIGRDCKNVDATSALQYVLGYTIANDLTARDTQSHTSQWGYCKGYDGFCPLGPVLVLVDAVPDPSALSMTMTLDGEVLQDGNTSEMIFSVAEIVSHLSQVRLARPAMPQGRSMQLTGRR</sequence>
<feature type="domain" description="Fumarylacetoacetase-like C-terminal" evidence="3">
    <location>
        <begin position="1"/>
        <end position="132"/>
    </location>
</feature>